<feature type="region of interest" description="Disordered" evidence="1">
    <location>
        <begin position="24"/>
        <end position="71"/>
    </location>
</feature>
<dbReference type="Proteomes" id="UP001311232">
    <property type="component" value="Unassembled WGS sequence"/>
</dbReference>
<evidence type="ECO:0000313" key="3">
    <source>
        <dbReference type="Proteomes" id="UP001311232"/>
    </source>
</evidence>
<proteinExistence type="predicted"/>
<organism evidence="2 3">
    <name type="scientific">Crenichthys baileyi</name>
    <name type="common">White River springfish</name>
    <dbReference type="NCBI Taxonomy" id="28760"/>
    <lineage>
        <taxon>Eukaryota</taxon>
        <taxon>Metazoa</taxon>
        <taxon>Chordata</taxon>
        <taxon>Craniata</taxon>
        <taxon>Vertebrata</taxon>
        <taxon>Euteleostomi</taxon>
        <taxon>Actinopterygii</taxon>
        <taxon>Neopterygii</taxon>
        <taxon>Teleostei</taxon>
        <taxon>Neoteleostei</taxon>
        <taxon>Acanthomorphata</taxon>
        <taxon>Ovalentaria</taxon>
        <taxon>Atherinomorphae</taxon>
        <taxon>Cyprinodontiformes</taxon>
        <taxon>Goodeidae</taxon>
        <taxon>Crenichthys</taxon>
    </lineage>
</organism>
<dbReference type="AlphaFoldDB" id="A0AAV9RT22"/>
<feature type="compositionally biased region" description="Basic and acidic residues" evidence="1">
    <location>
        <begin position="24"/>
        <end position="33"/>
    </location>
</feature>
<name>A0AAV9RT22_9TELE</name>
<evidence type="ECO:0000256" key="1">
    <source>
        <dbReference type="SAM" id="MobiDB-lite"/>
    </source>
</evidence>
<evidence type="ECO:0000313" key="2">
    <source>
        <dbReference type="EMBL" id="KAK5612199.1"/>
    </source>
</evidence>
<keyword evidence="3" id="KW-1185">Reference proteome</keyword>
<sequence>MVWHRELEPDDGWTRHHRDETAAEHLRRSDTNHRMTHATISSQGLYSNSRTDHSRGPIPTSNHNAVTFGPIRLPKSRPDAAWGGRILLLSVREDRLHQVEGLLSAGEVPPSGVPPCLERRRVLATRGPTRCGSGTAGGCDIGCITPGMGSSVAVQVHPVAVGPATQAAEHKCPGAADHLLGAEALLAFSQGQACALLDGQYVGSVPRQPSGWDLVTAVFEGGPEAVDLGVPSARLLEGDAPTRHEDCLSCQRLPPGNGGCILRWYSRSAIGSARPRWISLPHGAQCIALCGFP</sequence>
<comment type="caution">
    <text evidence="2">The sequence shown here is derived from an EMBL/GenBank/DDBJ whole genome shotgun (WGS) entry which is preliminary data.</text>
</comment>
<reference evidence="2 3" key="1">
    <citation type="submission" date="2021-06" db="EMBL/GenBank/DDBJ databases">
        <authorList>
            <person name="Palmer J.M."/>
        </authorList>
    </citation>
    <scope>NUCLEOTIDE SEQUENCE [LARGE SCALE GENOMIC DNA]</scope>
    <source>
        <strain evidence="2 3">MEX-2019</strain>
        <tissue evidence="2">Muscle</tissue>
    </source>
</reference>
<feature type="compositionally biased region" description="Polar residues" evidence="1">
    <location>
        <begin position="38"/>
        <end position="49"/>
    </location>
</feature>
<dbReference type="EMBL" id="JAHHUM010001447">
    <property type="protein sequence ID" value="KAK5612199.1"/>
    <property type="molecule type" value="Genomic_DNA"/>
</dbReference>
<gene>
    <name evidence="2" type="ORF">CRENBAI_020899</name>
</gene>
<accession>A0AAV9RT22</accession>
<protein>
    <submittedName>
        <fullName evidence="2">Uncharacterized protein</fullName>
    </submittedName>
</protein>